<dbReference type="Gene3D" id="2.140.10.10">
    <property type="entry name" value="Quinoprotein alcohol dehydrogenase-like superfamily"/>
    <property type="match status" value="1"/>
</dbReference>
<evidence type="ECO:0000256" key="3">
    <source>
        <dbReference type="ARBA" id="ARBA00008156"/>
    </source>
</evidence>
<dbReference type="InterPro" id="IPR017512">
    <property type="entry name" value="PQQ_MeOH/EtOH_DH"/>
</dbReference>
<gene>
    <name evidence="15" type="ORF">JM946_21080</name>
</gene>
<dbReference type="InterPro" id="IPR011047">
    <property type="entry name" value="Quinoprotein_ADH-like_sf"/>
</dbReference>
<evidence type="ECO:0000313" key="16">
    <source>
        <dbReference type="Proteomes" id="UP000661077"/>
    </source>
</evidence>
<organism evidence="15 16">
    <name type="scientific">Steroidobacter gossypii</name>
    <dbReference type="NCBI Taxonomy" id="2805490"/>
    <lineage>
        <taxon>Bacteria</taxon>
        <taxon>Pseudomonadati</taxon>
        <taxon>Pseudomonadota</taxon>
        <taxon>Gammaproteobacteria</taxon>
        <taxon>Steroidobacterales</taxon>
        <taxon>Steroidobacteraceae</taxon>
        <taxon>Steroidobacter</taxon>
    </lineage>
</organism>
<feature type="chain" id="PRO_5047052631" evidence="13">
    <location>
        <begin position="30"/>
        <end position="694"/>
    </location>
</feature>
<dbReference type="Gene3D" id="1.10.760.10">
    <property type="entry name" value="Cytochrome c-like domain"/>
    <property type="match status" value="1"/>
</dbReference>
<keyword evidence="10 12" id="KW-0408">Iron</keyword>
<keyword evidence="4 12" id="KW-0349">Heme</keyword>
<dbReference type="InterPro" id="IPR002372">
    <property type="entry name" value="PQQ_rpt_dom"/>
</dbReference>
<proteinExistence type="inferred from homology"/>
<keyword evidence="8" id="KW-0634">PQQ</keyword>
<dbReference type="EMBL" id="JAEVLS010000005">
    <property type="protein sequence ID" value="MBM0107238.1"/>
    <property type="molecule type" value="Genomic_DNA"/>
</dbReference>
<evidence type="ECO:0000259" key="14">
    <source>
        <dbReference type="PROSITE" id="PS51007"/>
    </source>
</evidence>
<reference evidence="15 16" key="1">
    <citation type="journal article" date="2021" name="Int. J. Syst. Evol. Microbiol.">
        <title>Steroidobacter gossypii sp. nov., isolated from soil of cotton cropping field.</title>
        <authorList>
            <person name="Huang R."/>
            <person name="Yang S."/>
            <person name="Zhen C."/>
            <person name="Liu W."/>
        </authorList>
    </citation>
    <scope>NUCLEOTIDE SEQUENCE [LARGE SCALE GENOMIC DNA]</scope>
    <source>
        <strain evidence="15 16">S1-65</strain>
    </source>
</reference>
<name>A0ABS1X207_9GAMM</name>
<feature type="signal peptide" evidence="13">
    <location>
        <begin position="1"/>
        <end position="29"/>
    </location>
</feature>
<dbReference type="Pfam" id="PF01011">
    <property type="entry name" value="PQQ"/>
    <property type="match status" value="2"/>
</dbReference>
<evidence type="ECO:0000256" key="9">
    <source>
        <dbReference type="ARBA" id="ARBA00023002"/>
    </source>
</evidence>
<dbReference type="Proteomes" id="UP000661077">
    <property type="component" value="Unassembled WGS sequence"/>
</dbReference>
<dbReference type="Pfam" id="PF13442">
    <property type="entry name" value="Cytochrome_CBB3"/>
    <property type="match status" value="1"/>
</dbReference>
<evidence type="ECO:0000256" key="1">
    <source>
        <dbReference type="ARBA" id="ARBA00001913"/>
    </source>
</evidence>
<dbReference type="InterPro" id="IPR009056">
    <property type="entry name" value="Cyt_c-like_dom"/>
</dbReference>
<evidence type="ECO:0000256" key="5">
    <source>
        <dbReference type="ARBA" id="ARBA00022723"/>
    </source>
</evidence>
<comment type="caution">
    <text evidence="15">The sequence shown here is derived from an EMBL/GenBank/DDBJ whole genome shotgun (WGS) entry which is preliminary data.</text>
</comment>
<dbReference type="InterPro" id="IPR001479">
    <property type="entry name" value="Quinoprotein_DH_CS"/>
</dbReference>
<dbReference type="InterPro" id="IPR036909">
    <property type="entry name" value="Cyt_c-like_dom_sf"/>
</dbReference>
<keyword evidence="9" id="KW-0560">Oxidoreductase</keyword>
<comment type="cofactor">
    <cofactor evidence="1">
        <name>Ca(2+)</name>
        <dbReference type="ChEBI" id="CHEBI:29108"/>
    </cofactor>
</comment>
<dbReference type="SMART" id="SM00564">
    <property type="entry name" value="PQQ"/>
    <property type="match status" value="4"/>
</dbReference>
<dbReference type="NCBIfam" id="TIGR03075">
    <property type="entry name" value="PQQ_enz_alc_DH"/>
    <property type="match status" value="1"/>
</dbReference>
<evidence type="ECO:0000256" key="2">
    <source>
        <dbReference type="ARBA" id="ARBA00001931"/>
    </source>
</evidence>
<evidence type="ECO:0000256" key="6">
    <source>
        <dbReference type="ARBA" id="ARBA00022729"/>
    </source>
</evidence>
<keyword evidence="5 12" id="KW-0479">Metal-binding</keyword>
<evidence type="ECO:0000256" key="7">
    <source>
        <dbReference type="ARBA" id="ARBA00022837"/>
    </source>
</evidence>
<dbReference type="SUPFAM" id="SSF46626">
    <property type="entry name" value="Cytochrome c"/>
    <property type="match status" value="1"/>
</dbReference>
<dbReference type="CDD" id="cd10279">
    <property type="entry name" value="PQQ_ADH_II"/>
    <property type="match status" value="1"/>
</dbReference>
<evidence type="ECO:0000256" key="11">
    <source>
        <dbReference type="ARBA" id="ARBA00023157"/>
    </source>
</evidence>
<comment type="similarity">
    <text evidence="3">Belongs to the bacterial PQQ dehydrogenase family.</text>
</comment>
<dbReference type="SUPFAM" id="SSF50998">
    <property type="entry name" value="Quinoprotein alcohol dehydrogenase-like"/>
    <property type="match status" value="1"/>
</dbReference>
<evidence type="ECO:0000256" key="12">
    <source>
        <dbReference type="PROSITE-ProRule" id="PRU00433"/>
    </source>
</evidence>
<keyword evidence="16" id="KW-1185">Reference proteome</keyword>
<dbReference type="PROSITE" id="PS00364">
    <property type="entry name" value="BACTERIAL_PQQ_2"/>
    <property type="match status" value="1"/>
</dbReference>
<protein>
    <submittedName>
        <fullName evidence="15">PQQ-dependent dehydrogenase, methanol/ethanol family</fullName>
    </submittedName>
</protein>
<evidence type="ECO:0000256" key="4">
    <source>
        <dbReference type="ARBA" id="ARBA00022617"/>
    </source>
</evidence>
<accession>A0ABS1X207</accession>
<evidence type="ECO:0000313" key="15">
    <source>
        <dbReference type="EMBL" id="MBM0107238.1"/>
    </source>
</evidence>
<evidence type="ECO:0000256" key="8">
    <source>
        <dbReference type="ARBA" id="ARBA00022891"/>
    </source>
</evidence>
<evidence type="ECO:0000256" key="13">
    <source>
        <dbReference type="SAM" id="SignalP"/>
    </source>
</evidence>
<keyword evidence="7" id="KW-0106">Calcium</keyword>
<feature type="domain" description="Cytochrome c" evidence="14">
    <location>
        <begin position="612"/>
        <end position="691"/>
    </location>
</feature>
<keyword evidence="11" id="KW-1015">Disulfide bond</keyword>
<dbReference type="InterPro" id="IPR018391">
    <property type="entry name" value="PQQ_b-propeller_rpt"/>
</dbReference>
<dbReference type="PROSITE" id="PS51007">
    <property type="entry name" value="CYTC"/>
    <property type="match status" value="1"/>
</dbReference>
<evidence type="ECO:0000256" key="10">
    <source>
        <dbReference type="ARBA" id="ARBA00023004"/>
    </source>
</evidence>
<keyword evidence="6 13" id="KW-0732">Signal</keyword>
<dbReference type="PANTHER" id="PTHR32303">
    <property type="entry name" value="QUINOPROTEIN ALCOHOL DEHYDROGENASE (CYTOCHROME C)"/>
    <property type="match status" value="1"/>
</dbReference>
<sequence length="694" mass="75387">MRPFHAAVQRAFLGAMLGVALVHSIPAPAAEVDASRLLAAPGNSSDWLTHGRTYDEQRFSPLARINQNNVGELELAWFYDFDTTRGQEATPLVIDGVMYVTSAWSKVFALDARTGRELWRFDPKVDGAKAIDACCDVVNRGVAAWGKRVFVGTLDGRLIALDRETGQPAWSVQTTDPKKRYTITGAPRVIDGRVIIGNGGGEMGVRGYVSAYDARDGKMLWRFYTVPGNPKDGFENAAMERAAKTWHGEWWKYGGGGTVWDSMAYDPQLDLLYIGVGNGSPWNHRIRSNGEGDNLYLSSIVALRPATGEYVWHFQTTPAESWDFTATQHIILADLSIEGRARKVLMQAPKNGFFYVIDRATGEFIQARNYVNVTWTTGLDPKTGRPGVVPEARYLREPAMVSPGPLGAHNWYPMTFSPQTRLAYIPALEASSYYKHDDAFQFRDRTWNTGIAFSLSREGANAKTVADAAKSKGGAMLLAWDPVAQREVWRVNYERAGNGGLLSTGGGLVFQGSVDGMFNAYAADTGARLWSRDVQNAIHGGPVTFELDGEQYVAALAGIGGVAVAGGRGGSQSRSAFGRVVAFKLGGKAELPALISNAARRPPDVRRANAGGDIEAGRRNYDRVCMACHGMDARSVTAIPDLRYSSAIVDRDTFKSIVIDGARADKGMVGFGSTLTAAQAEEIRAYLVSLAVAL</sequence>
<comment type="cofactor">
    <cofactor evidence="2">
        <name>pyrroloquinoline quinone</name>
        <dbReference type="ChEBI" id="CHEBI:58442"/>
    </cofactor>
</comment>